<dbReference type="STRING" id="260552.Mag101_07945"/>
<organism evidence="6 7">
    <name type="scientific">Microbulbifer agarilyticus</name>
    <dbReference type="NCBI Taxonomy" id="260552"/>
    <lineage>
        <taxon>Bacteria</taxon>
        <taxon>Pseudomonadati</taxon>
        <taxon>Pseudomonadota</taxon>
        <taxon>Gammaproteobacteria</taxon>
        <taxon>Cellvibrionales</taxon>
        <taxon>Microbulbiferaceae</taxon>
        <taxon>Microbulbifer</taxon>
    </lineage>
</organism>
<keyword evidence="3" id="KW-0804">Transcription</keyword>
<feature type="transmembrane region" description="Helical" evidence="4">
    <location>
        <begin position="35"/>
        <end position="56"/>
    </location>
</feature>
<dbReference type="PROSITE" id="PS00041">
    <property type="entry name" value="HTH_ARAC_FAMILY_1"/>
    <property type="match status" value="1"/>
</dbReference>
<dbReference type="InterPro" id="IPR009057">
    <property type="entry name" value="Homeodomain-like_sf"/>
</dbReference>
<dbReference type="GO" id="GO:0003700">
    <property type="term" value="F:DNA-binding transcription factor activity"/>
    <property type="evidence" value="ECO:0007669"/>
    <property type="project" value="InterPro"/>
</dbReference>
<feature type="transmembrane region" description="Helical" evidence="4">
    <location>
        <begin position="98"/>
        <end position="118"/>
    </location>
</feature>
<dbReference type="PRINTS" id="PR00032">
    <property type="entry name" value="HTHARAC"/>
</dbReference>
<evidence type="ECO:0000313" key="7">
    <source>
        <dbReference type="Proteomes" id="UP000188219"/>
    </source>
</evidence>
<keyword evidence="7" id="KW-1185">Reference proteome</keyword>
<dbReference type="KEGG" id="maga:Mag101_07945"/>
<keyword evidence="4" id="KW-0812">Transmembrane</keyword>
<dbReference type="InterPro" id="IPR018062">
    <property type="entry name" value="HTH_AraC-typ_CS"/>
</dbReference>
<evidence type="ECO:0000313" key="6">
    <source>
        <dbReference type="EMBL" id="AQQ67579.1"/>
    </source>
</evidence>
<dbReference type="Proteomes" id="UP000188219">
    <property type="component" value="Chromosome"/>
</dbReference>
<dbReference type="PANTHER" id="PTHR43280:SF29">
    <property type="entry name" value="ARAC-FAMILY TRANSCRIPTIONAL REGULATOR"/>
    <property type="match status" value="1"/>
</dbReference>
<dbReference type="SUPFAM" id="SSF46689">
    <property type="entry name" value="Homeodomain-like"/>
    <property type="match status" value="1"/>
</dbReference>
<dbReference type="InterPro" id="IPR018060">
    <property type="entry name" value="HTH_AraC"/>
</dbReference>
<dbReference type="InterPro" id="IPR020449">
    <property type="entry name" value="Tscrpt_reg_AraC-type_HTH"/>
</dbReference>
<dbReference type="GO" id="GO:0043565">
    <property type="term" value="F:sequence-specific DNA binding"/>
    <property type="evidence" value="ECO:0007669"/>
    <property type="project" value="InterPro"/>
</dbReference>
<dbReference type="Gene3D" id="1.10.10.60">
    <property type="entry name" value="Homeodomain-like"/>
    <property type="match status" value="2"/>
</dbReference>
<reference evidence="6" key="1">
    <citation type="submission" date="2017-02" db="EMBL/GenBank/DDBJ databases">
        <title>Genome of Microbulbifer agarilyticus GP101.</title>
        <authorList>
            <person name="Jung J."/>
            <person name="Bae S.S."/>
            <person name="Baek K."/>
        </authorList>
    </citation>
    <scope>NUCLEOTIDE SEQUENCE [LARGE SCALE GENOMIC DNA]</scope>
    <source>
        <strain evidence="6">GP101</strain>
    </source>
</reference>
<dbReference type="RefSeq" id="WP_232325178.1">
    <property type="nucleotide sequence ID" value="NZ_CP019650.1"/>
</dbReference>
<feature type="transmembrane region" description="Helical" evidence="4">
    <location>
        <begin position="217"/>
        <end position="240"/>
    </location>
</feature>
<proteinExistence type="predicted"/>
<dbReference type="PANTHER" id="PTHR43280">
    <property type="entry name" value="ARAC-FAMILY TRANSCRIPTIONAL REGULATOR"/>
    <property type="match status" value="1"/>
</dbReference>
<dbReference type="Pfam" id="PF12833">
    <property type="entry name" value="HTH_18"/>
    <property type="match status" value="1"/>
</dbReference>
<evidence type="ECO:0000256" key="3">
    <source>
        <dbReference type="ARBA" id="ARBA00023163"/>
    </source>
</evidence>
<accession>A0A1Q2M4J5</accession>
<evidence type="ECO:0000256" key="1">
    <source>
        <dbReference type="ARBA" id="ARBA00023015"/>
    </source>
</evidence>
<feature type="transmembrane region" description="Helical" evidence="4">
    <location>
        <begin position="138"/>
        <end position="168"/>
    </location>
</feature>
<evidence type="ECO:0000256" key="2">
    <source>
        <dbReference type="ARBA" id="ARBA00023125"/>
    </source>
</evidence>
<feature type="transmembrane region" description="Helical" evidence="4">
    <location>
        <begin position="189"/>
        <end position="211"/>
    </location>
</feature>
<evidence type="ECO:0000256" key="4">
    <source>
        <dbReference type="SAM" id="Phobius"/>
    </source>
</evidence>
<name>A0A1Q2M4J5_9GAMM</name>
<sequence length="381" mass="42730">MAVNVVPTVIYSSMLGVTLFALLECLSKPRQRQTTYLIALFSLLLVHILGELHIYSGFYQYAPSLAGLQFPIRMLLGPALYFYAFATMSPDKALPRKAYALAMLGPLLIVLIMLPFLFGSSPAEKLALADPSTRDPALWKIAVTTCVVSMLAFILFTGAYLVATLRLHTRHRRQLLDRFASIEDRSMDWFRVVLLLWGAAWLLFAIEYIVGFLGYRWFGSGIVLPTIEAVILLVFAHLAINQPVLTDSDKGKETDKESAAPARLPSLKAERMQQIAQTLNQVMAKDKLYMESDLSLKKLSETISVSENHISETLSQFLDTNFFQFVNEYRVDAAKQLVKDSDMQVSAIAYEVGFNSKSTFNAAFKKSVGETPTAYRRQQTH</sequence>
<feature type="transmembrane region" description="Helical" evidence="4">
    <location>
        <begin position="68"/>
        <end position="86"/>
    </location>
</feature>
<keyword evidence="1" id="KW-0805">Transcription regulation</keyword>
<dbReference type="AlphaFoldDB" id="A0A1Q2M4J5"/>
<dbReference type="SMART" id="SM00342">
    <property type="entry name" value="HTH_ARAC"/>
    <property type="match status" value="1"/>
</dbReference>
<keyword evidence="2" id="KW-0238">DNA-binding</keyword>
<keyword evidence="4" id="KW-1133">Transmembrane helix</keyword>
<feature type="transmembrane region" description="Helical" evidence="4">
    <location>
        <begin position="6"/>
        <end position="23"/>
    </location>
</feature>
<evidence type="ECO:0000259" key="5">
    <source>
        <dbReference type="PROSITE" id="PS01124"/>
    </source>
</evidence>
<gene>
    <name evidence="6" type="ORF">Mag101_07945</name>
</gene>
<feature type="domain" description="HTH araC/xylS-type" evidence="5">
    <location>
        <begin position="273"/>
        <end position="378"/>
    </location>
</feature>
<dbReference type="EMBL" id="CP019650">
    <property type="protein sequence ID" value="AQQ67579.1"/>
    <property type="molecule type" value="Genomic_DNA"/>
</dbReference>
<dbReference type="PROSITE" id="PS01124">
    <property type="entry name" value="HTH_ARAC_FAMILY_2"/>
    <property type="match status" value="1"/>
</dbReference>
<protein>
    <submittedName>
        <fullName evidence="6">AraC family transcriptional regulator</fullName>
    </submittedName>
</protein>
<dbReference type="eggNOG" id="COG2169">
    <property type="taxonomic scope" value="Bacteria"/>
</dbReference>
<keyword evidence="4" id="KW-0472">Membrane</keyword>